<gene>
    <name evidence="2" type="ORF">CAL28_23940</name>
</gene>
<protein>
    <submittedName>
        <fullName evidence="2">Poly(3-hydroxybutyrate) depolymerase</fullName>
    </submittedName>
</protein>
<sequence>MDAGTQLARSHDICTKAALLLLKRLETANERYATRARQAAGISGDGQAAAPGGTPQAGGMGVGQAANGMAAAMGALGWYGYAVDAMQRSILFWDTLRQRGNNFIANAAQGLKPVLHFDYEIVADGRAFDRPVNYALLRIKPPEGVVVDDRQRPYIIIDPRAGHGPGIGGFKDDSQVGVALRAGHPVYFVVFFRDPEPGQTLQDVCHAERLFVQKVRALHPDSPKPALVGNCQGGWAAMMLAASGPDDTGPIVINGAPMSYWGGAWRQGEGDNPMRYAGGMLGGTWTASLLADLGNGKFDGAWLVQNFEELNPANSLWEKYYTVYDKVDTEPPRFLEFERWWGGFYLMNREEIEWITRNLFVGNKLWSGDIKQDGQRLDLRSIKTPIILFASLGDNITPPQQAFNWVVDVYGSTEEIKSRGQVIVGLLHESVGHLGIFVSGKVAKKEHAQIVSVLKTIESLPPGLYGMTIADRRDKDGKVTYEVEFQEHRLEDIAARLNRFQRVDEKPFEAVAMVSDFLQEGYNLFAQPWVQAMANDYTARRMRELHPLRVRNWAISDLNPWLWWLAPAAQAVKQNRQALPDDDVLRRAERNAAGMVGAALDYYRDTRGALTEAAFFTTYGSVYSRYLADGRNGAALHGEVPQDARTLPFVRDALNAIAEGGYVEALARVAALLRRQDQPMPLSRLELRHELATEYAEYLPRISLHEWRSIRGQQEIVAQYETERAIETLPQLLRDPADRKRFLDLVAKLMADERVRGLATSDAQVEMLGRIRHVLASEKLTKVKEAGRGPANTRGAGPRRRQAALKRA</sequence>
<dbReference type="Gene3D" id="3.40.50.1820">
    <property type="entry name" value="alpha/beta hydrolase"/>
    <property type="match status" value="1"/>
</dbReference>
<proteinExistence type="predicted"/>
<dbReference type="PANTHER" id="PTHR36837">
    <property type="entry name" value="POLY(3-HYDROXYALKANOATE) POLYMERASE SUBUNIT PHAC"/>
    <property type="match status" value="1"/>
</dbReference>
<dbReference type="OrthoDB" id="7231451at2"/>
<name>A0A261UK30_9BORD</name>
<organism evidence="2 3">
    <name type="scientific">Bordetella genomosp. 11</name>
    <dbReference type="NCBI Taxonomy" id="1416808"/>
    <lineage>
        <taxon>Bacteria</taxon>
        <taxon>Pseudomonadati</taxon>
        <taxon>Pseudomonadota</taxon>
        <taxon>Betaproteobacteria</taxon>
        <taxon>Burkholderiales</taxon>
        <taxon>Alcaligenaceae</taxon>
        <taxon>Bordetella</taxon>
    </lineage>
</organism>
<dbReference type="Proteomes" id="UP000215767">
    <property type="component" value="Unassembled WGS sequence"/>
</dbReference>
<feature type="compositionally biased region" description="Basic residues" evidence="1">
    <location>
        <begin position="797"/>
        <end position="808"/>
    </location>
</feature>
<reference evidence="3" key="1">
    <citation type="submission" date="2017-05" db="EMBL/GenBank/DDBJ databases">
        <title>Complete and WGS of Bordetella genogroups.</title>
        <authorList>
            <person name="Spilker T."/>
            <person name="Lipuma J."/>
        </authorList>
    </citation>
    <scope>NUCLEOTIDE SEQUENCE [LARGE SCALE GENOMIC DNA]</scope>
    <source>
        <strain evidence="3">AU8856</strain>
    </source>
</reference>
<dbReference type="RefSeq" id="WP_094843640.1">
    <property type="nucleotide sequence ID" value="NZ_NEVS01000004.1"/>
</dbReference>
<dbReference type="InterPro" id="IPR029058">
    <property type="entry name" value="AB_hydrolase_fold"/>
</dbReference>
<dbReference type="EMBL" id="NEVS01000004">
    <property type="protein sequence ID" value="OZI62259.1"/>
    <property type="molecule type" value="Genomic_DNA"/>
</dbReference>
<dbReference type="InterPro" id="IPR051321">
    <property type="entry name" value="PHA/PHB_synthase"/>
</dbReference>
<evidence type="ECO:0000313" key="2">
    <source>
        <dbReference type="EMBL" id="OZI62259.1"/>
    </source>
</evidence>
<dbReference type="PANTHER" id="PTHR36837:SF2">
    <property type="entry name" value="POLY(3-HYDROXYALKANOATE) POLYMERASE SUBUNIT PHAC"/>
    <property type="match status" value="1"/>
</dbReference>
<comment type="caution">
    <text evidence="2">The sequence shown here is derived from an EMBL/GenBank/DDBJ whole genome shotgun (WGS) entry which is preliminary data.</text>
</comment>
<dbReference type="InterPro" id="IPR024501">
    <property type="entry name" value="DUF3141"/>
</dbReference>
<keyword evidence="3" id="KW-1185">Reference proteome</keyword>
<feature type="region of interest" description="Disordered" evidence="1">
    <location>
        <begin position="783"/>
        <end position="808"/>
    </location>
</feature>
<evidence type="ECO:0000256" key="1">
    <source>
        <dbReference type="SAM" id="MobiDB-lite"/>
    </source>
</evidence>
<dbReference type="Pfam" id="PF11339">
    <property type="entry name" value="DUF3141"/>
    <property type="match status" value="1"/>
</dbReference>
<dbReference type="AlphaFoldDB" id="A0A261UK30"/>
<evidence type="ECO:0000313" key="3">
    <source>
        <dbReference type="Proteomes" id="UP000215767"/>
    </source>
</evidence>
<accession>A0A261UK30</accession>
<dbReference type="SUPFAM" id="SSF53474">
    <property type="entry name" value="alpha/beta-Hydrolases"/>
    <property type="match status" value="1"/>
</dbReference>